<protein>
    <recommendedName>
        <fullName evidence="4">RNA polymerase II nuclear localization protein SLC7A6OS</fullName>
    </recommendedName>
</protein>
<dbReference type="GO" id="GO:0032502">
    <property type="term" value="P:developmental process"/>
    <property type="evidence" value="ECO:0007669"/>
    <property type="project" value="TreeGrafter"/>
</dbReference>
<evidence type="ECO:0000313" key="3">
    <source>
        <dbReference type="Proteomes" id="UP000792457"/>
    </source>
</evidence>
<dbReference type="Proteomes" id="UP000792457">
    <property type="component" value="Unassembled WGS sequence"/>
</dbReference>
<proteinExistence type="predicted"/>
<dbReference type="InterPro" id="IPR040218">
    <property type="entry name" value="SLC7A6OS"/>
</dbReference>
<dbReference type="PANTHER" id="PTHR31196">
    <property type="entry name" value="RNA POLYMERASE II NUCLEAR LOCALIZATION PROTEIN SLC7A6OS-RELATED"/>
    <property type="match status" value="1"/>
</dbReference>
<dbReference type="PANTHER" id="PTHR31196:SF2">
    <property type="entry name" value="RNA POLYMERASE II NUCLEAR LOCALIZATION PROTEIN SLC7A6OS-RELATED"/>
    <property type="match status" value="1"/>
</dbReference>
<feature type="region of interest" description="Disordered" evidence="1">
    <location>
        <begin position="233"/>
        <end position="258"/>
    </location>
</feature>
<dbReference type="AlphaFoldDB" id="A0A8K0P5T8"/>
<organism evidence="2 3">
    <name type="scientific">Ladona fulva</name>
    <name type="common">Scarce chaser dragonfly</name>
    <name type="synonym">Libellula fulva</name>
    <dbReference type="NCBI Taxonomy" id="123851"/>
    <lineage>
        <taxon>Eukaryota</taxon>
        <taxon>Metazoa</taxon>
        <taxon>Ecdysozoa</taxon>
        <taxon>Arthropoda</taxon>
        <taxon>Hexapoda</taxon>
        <taxon>Insecta</taxon>
        <taxon>Pterygota</taxon>
        <taxon>Palaeoptera</taxon>
        <taxon>Odonata</taxon>
        <taxon>Epiprocta</taxon>
        <taxon>Anisoptera</taxon>
        <taxon>Libelluloidea</taxon>
        <taxon>Libellulidae</taxon>
        <taxon>Ladona</taxon>
    </lineage>
</organism>
<reference evidence="2" key="1">
    <citation type="submission" date="2013-04" db="EMBL/GenBank/DDBJ databases">
        <authorList>
            <person name="Qu J."/>
            <person name="Murali S.C."/>
            <person name="Bandaranaike D."/>
            <person name="Bellair M."/>
            <person name="Blankenburg K."/>
            <person name="Chao H."/>
            <person name="Dinh H."/>
            <person name="Doddapaneni H."/>
            <person name="Downs B."/>
            <person name="Dugan-Rocha S."/>
            <person name="Elkadiri S."/>
            <person name="Gnanaolivu R.D."/>
            <person name="Hernandez B."/>
            <person name="Javaid M."/>
            <person name="Jayaseelan J.C."/>
            <person name="Lee S."/>
            <person name="Li M."/>
            <person name="Ming W."/>
            <person name="Munidasa M."/>
            <person name="Muniz J."/>
            <person name="Nguyen L."/>
            <person name="Ongeri F."/>
            <person name="Osuji N."/>
            <person name="Pu L.-L."/>
            <person name="Puazo M."/>
            <person name="Qu C."/>
            <person name="Quiroz J."/>
            <person name="Raj R."/>
            <person name="Weissenberger G."/>
            <person name="Xin Y."/>
            <person name="Zou X."/>
            <person name="Han Y."/>
            <person name="Richards S."/>
            <person name="Worley K."/>
            <person name="Muzny D."/>
            <person name="Gibbs R."/>
        </authorList>
    </citation>
    <scope>NUCLEOTIDE SEQUENCE</scope>
    <source>
        <strain evidence="2">Sampled in the wild</strain>
    </source>
</reference>
<gene>
    <name evidence="2" type="ORF">J437_LFUL010893</name>
</gene>
<feature type="compositionally biased region" description="Acidic residues" evidence="1">
    <location>
        <begin position="244"/>
        <end position="258"/>
    </location>
</feature>
<dbReference type="OrthoDB" id="6255506at2759"/>
<name>A0A8K0P5T8_LADFU</name>
<keyword evidence="3" id="KW-1185">Reference proteome</keyword>
<accession>A0A8K0P5T8</accession>
<sequence length="258" mass="29007">MDLVIRLKRPRNVDPFEALVFASKRRKTENEEDGAPTAGETIPTILKLAGTLSHHEEDISSHIAKARLHDGLKSFAHLKSKDVIKRMRESTKKASKESRFKVINFTRAASNVSTDHNYAGSEEIPKSPDAKQFTIIDVVHDLPTENSQQVVEDDGYVYSLYYADAAEHEVADVFVDSVVRNGDDSDDSVGNMMEGLKLGLENELSSDDEEYDLPYGVDREEVEHLGRSYASYKARVTEELKGTDDDDDYENEETSEED</sequence>
<evidence type="ECO:0000313" key="2">
    <source>
        <dbReference type="EMBL" id="KAG8233343.1"/>
    </source>
</evidence>
<dbReference type="EMBL" id="KZ308710">
    <property type="protein sequence ID" value="KAG8233343.1"/>
    <property type="molecule type" value="Genomic_DNA"/>
</dbReference>
<comment type="caution">
    <text evidence="2">The sequence shown here is derived from an EMBL/GenBank/DDBJ whole genome shotgun (WGS) entry which is preliminary data.</text>
</comment>
<evidence type="ECO:0000256" key="1">
    <source>
        <dbReference type="SAM" id="MobiDB-lite"/>
    </source>
</evidence>
<evidence type="ECO:0008006" key="4">
    <source>
        <dbReference type="Google" id="ProtNLM"/>
    </source>
</evidence>
<reference evidence="2" key="2">
    <citation type="submission" date="2017-10" db="EMBL/GenBank/DDBJ databases">
        <title>Ladona fulva Genome sequencing and assembly.</title>
        <authorList>
            <person name="Murali S."/>
            <person name="Richards S."/>
            <person name="Bandaranaike D."/>
            <person name="Bellair M."/>
            <person name="Blankenburg K."/>
            <person name="Chao H."/>
            <person name="Dinh H."/>
            <person name="Doddapaneni H."/>
            <person name="Dugan-Rocha S."/>
            <person name="Elkadiri S."/>
            <person name="Gnanaolivu R."/>
            <person name="Hernandez B."/>
            <person name="Skinner E."/>
            <person name="Javaid M."/>
            <person name="Lee S."/>
            <person name="Li M."/>
            <person name="Ming W."/>
            <person name="Munidasa M."/>
            <person name="Muniz J."/>
            <person name="Nguyen L."/>
            <person name="Hughes D."/>
            <person name="Osuji N."/>
            <person name="Pu L.-L."/>
            <person name="Puazo M."/>
            <person name="Qu C."/>
            <person name="Quiroz J."/>
            <person name="Raj R."/>
            <person name="Weissenberger G."/>
            <person name="Xin Y."/>
            <person name="Zou X."/>
            <person name="Han Y."/>
            <person name="Worley K."/>
            <person name="Muzny D."/>
            <person name="Gibbs R."/>
        </authorList>
    </citation>
    <scope>NUCLEOTIDE SEQUENCE</scope>
    <source>
        <strain evidence="2">Sampled in the wild</strain>
    </source>
</reference>